<reference evidence="1" key="1">
    <citation type="submission" date="2022-10" db="EMBL/GenBank/DDBJ databases">
        <title>Luteolibacter sp. GHJ8, whole genome shotgun sequencing project.</title>
        <authorList>
            <person name="Zhao G."/>
            <person name="Shen L."/>
        </authorList>
    </citation>
    <scope>NUCLEOTIDE SEQUENCE</scope>
    <source>
        <strain evidence="1">GHJ8</strain>
    </source>
</reference>
<dbReference type="Proteomes" id="UP001165653">
    <property type="component" value="Unassembled WGS sequence"/>
</dbReference>
<comment type="caution">
    <text evidence="1">The sequence shown here is derived from an EMBL/GenBank/DDBJ whole genome shotgun (WGS) entry which is preliminary data.</text>
</comment>
<keyword evidence="2" id="KW-1185">Reference proteome</keyword>
<protein>
    <recommendedName>
        <fullName evidence="3">SMI1/KNR4 family protein</fullName>
    </recommendedName>
</protein>
<evidence type="ECO:0008006" key="3">
    <source>
        <dbReference type="Google" id="ProtNLM"/>
    </source>
</evidence>
<gene>
    <name evidence="1" type="ORF">OJ996_11510</name>
</gene>
<sequence>MPDPPKIPLLHPFPILEIPTDLAACPWARATLGLDGEELRGAIAGHLPLPADPALARLREKLLTYHPAGIVTYSSRSYLQLDHPEIDKEDEGIGESYYLGYPALREEVAAAITDALHTLGIAGAVSAALIEFYALFPGLREDFQCTGHFIQPGEWHTLGSMLSDVPDIIPQEPWASAICLYHARNGDDVVLSSSGEVAWYCIAEAEIIPIASDFSGFLDYLIGYLDLRWPLDSYGPD</sequence>
<evidence type="ECO:0000313" key="2">
    <source>
        <dbReference type="Proteomes" id="UP001165653"/>
    </source>
</evidence>
<dbReference type="RefSeq" id="WP_264513729.1">
    <property type="nucleotide sequence ID" value="NZ_JAPDDR010000005.1"/>
</dbReference>
<dbReference type="EMBL" id="JAPDDR010000005">
    <property type="protein sequence ID" value="MCW1914206.1"/>
    <property type="molecule type" value="Genomic_DNA"/>
</dbReference>
<evidence type="ECO:0000313" key="1">
    <source>
        <dbReference type="EMBL" id="MCW1914206.1"/>
    </source>
</evidence>
<organism evidence="1 2">
    <name type="scientific">Luteolibacter rhizosphaerae</name>
    <dbReference type="NCBI Taxonomy" id="2989719"/>
    <lineage>
        <taxon>Bacteria</taxon>
        <taxon>Pseudomonadati</taxon>
        <taxon>Verrucomicrobiota</taxon>
        <taxon>Verrucomicrobiia</taxon>
        <taxon>Verrucomicrobiales</taxon>
        <taxon>Verrucomicrobiaceae</taxon>
        <taxon>Luteolibacter</taxon>
    </lineage>
</organism>
<accession>A0ABT3G3Y2</accession>
<proteinExistence type="predicted"/>
<name>A0ABT3G3Y2_9BACT</name>